<dbReference type="EMBL" id="JACASE010000011">
    <property type="protein sequence ID" value="KAF6427873.1"/>
    <property type="molecule type" value="Genomic_DNA"/>
</dbReference>
<dbReference type="Gene3D" id="3.30.70.1820">
    <property type="entry name" value="L1 transposable element, RRM domain"/>
    <property type="match status" value="1"/>
</dbReference>
<comment type="caution">
    <text evidence="4">The sequence shown here is derived from an EMBL/GenBank/DDBJ whole genome shotgun (WGS) entry which is preliminary data.</text>
</comment>
<name>A0A7J8DXK6_ROUAE</name>
<evidence type="ECO:0000259" key="2">
    <source>
        <dbReference type="Pfam" id="PF02994"/>
    </source>
</evidence>
<dbReference type="Gene3D" id="3.30.250.20">
    <property type="entry name" value="L1 transposable element, C-terminal domain"/>
    <property type="match status" value="1"/>
</dbReference>
<protein>
    <submittedName>
        <fullName evidence="4">Uncharacterized protein</fullName>
    </submittedName>
</protein>
<feature type="domain" description="L1 transposable element RRM" evidence="2">
    <location>
        <begin position="12"/>
        <end position="64"/>
    </location>
</feature>
<feature type="region of interest" description="Disordered" evidence="1">
    <location>
        <begin position="1"/>
        <end position="24"/>
    </location>
</feature>
<dbReference type="PANTHER" id="PTHR11505">
    <property type="entry name" value="L1 TRANSPOSABLE ELEMENT-RELATED"/>
    <property type="match status" value="1"/>
</dbReference>
<evidence type="ECO:0000259" key="3">
    <source>
        <dbReference type="Pfam" id="PF17490"/>
    </source>
</evidence>
<feature type="compositionally biased region" description="Polar residues" evidence="1">
    <location>
        <begin position="140"/>
        <end position="151"/>
    </location>
</feature>
<feature type="compositionally biased region" description="Polar residues" evidence="1">
    <location>
        <begin position="1"/>
        <end position="19"/>
    </location>
</feature>
<dbReference type="Pfam" id="PF02994">
    <property type="entry name" value="Transposase_22"/>
    <property type="match status" value="1"/>
</dbReference>
<dbReference type="InterPro" id="IPR043636">
    <property type="entry name" value="L1_RRM_dom"/>
</dbReference>
<evidence type="ECO:0000313" key="4">
    <source>
        <dbReference type="EMBL" id="KAF6427873.1"/>
    </source>
</evidence>
<evidence type="ECO:0000256" key="1">
    <source>
        <dbReference type="SAM" id="MobiDB-lite"/>
    </source>
</evidence>
<accession>A0A7J8DXK6</accession>
<dbReference type="AlphaFoldDB" id="A0A7J8DXK6"/>
<sequence>MAQTGSLNPRNNRTSNYLNSKRPPPRHIILKLSKINEKKKGILKAARHKGTLTYKGKLIRLSSDFLAQILQAMRKWNQIFKLLKERNYQPAIIYPAKFSFRYIREIKNLSDIQKLREFSTTKPALQEILKGVILPETKGQKIQTTSKMTNRQTEKEKSNPY</sequence>
<evidence type="ECO:0000313" key="5">
    <source>
        <dbReference type="Proteomes" id="UP000593571"/>
    </source>
</evidence>
<dbReference type="Proteomes" id="UP000593571">
    <property type="component" value="Unassembled WGS sequence"/>
</dbReference>
<dbReference type="InterPro" id="IPR042566">
    <property type="entry name" value="L1_C"/>
</dbReference>
<reference evidence="4 5" key="1">
    <citation type="journal article" date="2020" name="Nature">
        <title>Six reference-quality genomes reveal evolution of bat adaptations.</title>
        <authorList>
            <person name="Jebb D."/>
            <person name="Huang Z."/>
            <person name="Pippel M."/>
            <person name="Hughes G.M."/>
            <person name="Lavrichenko K."/>
            <person name="Devanna P."/>
            <person name="Winkler S."/>
            <person name="Jermiin L.S."/>
            <person name="Skirmuntt E.C."/>
            <person name="Katzourakis A."/>
            <person name="Burkitt-Gray L."/>
            <person name="Ray D.A."/>
            <person name="Sullivan K.A.M."/>
            <person name="Roscito J.G."/>
            <person name="Kirilenko B.M."/>
            <person name="Davalos L.M."/>
            <person name="Corthals A.P."/>
            <person name="Power M.L."/>
            <person name="Jones G."/>
            <person name="Ransome R.D."/>
            <person name="Dechmann D.K.N."/>
            <person name="Locatelli A.G."/>
            <person name="Puechmaille S.J."/>
            <person name="Fedrigo O."/>
            <person name="Jarvis E.D."/>
            <person name="Hiller M."/>
            <person name="Vernes S.C."/>
            <person name="Myers E.W."/>
            <person name="Teeling E.C."/>
        </authorList>
    </citation>
    <scope>NUCLEOTIDE SEQUENCE [LARGE SCALE GENOMIC DNA]</scope>
    <source>
        <strain evidence="4">MRouAeg1</strain>
        <tissue evidence="4">Muscle</tissue>
    </source>
</reference>
<dbReference type="Pfam" id="PF17490">
    <property type="entry name" value="Tnp_22_dsRBD"/>
    <property type="match status" value="1"/>
</dbReference>
<feature type="region of interest" description="Disordered" evidence="1">
    <location>
        <begin position="140"/>
        <end position="161"/>
    </location>
</feature>
<dbReference type="InterPro" id="IPR004244">
    <property type="entry name" value="Transposase_22"/>
</dbReference>
<feature type="domain" description="L1 transposable element dsRBD-like" evidence="3">
    <location>
        <begin position="67"/>
        <end position="130"/>
    </location>
</feature>
<keyword evidence="5" id="KW-1185">Reference proteome</keyword>
<proteinExistence type="predicted"/>
<gene>
    <name evidence="4" type="ORF">HJG63_008357</name>
</gene>
<dbReference type="InterPro" id="IPR035300">
    <property type="entry name" value="L1_dsRBD"/>
</dbReference>
<organism evidence="4 5">
    <name type="scientific">Rousettus aegyptiacus</name>
    <name type="common">Egyptian fruit bat</name>
    <name type="synonym">Pteropus aegyptiacus</name>
    <dbReference type="NCBI Taxonomy" id="9407"/>
    <lineage>
        <taxon>Eukaryota</taxon>
        <taxon>Metazoa</taxon>
        <taxon>Chordata</taxon>
        <taxon>Craniata</taxon>
        <taxon>Vertebrata</taxon>
        <taxon>Euteleostomi</taxon>
        <taxon>Mammalia</taxon>
        <taxon>Eutheria</taxon>
        <taxon>Laurasiatheria</taxon>
        <taxon>Chiroptera</taxon>
        <taxon>Yinpterochiroptera</taxon>
        <taxon>Pteropodoidea</taxon>
        <taxon>Pteropodidae</taxon>
        <taxon>Rousettinae</taxon>
        <taxon>Rousettus</taxon>
    </lineage>
</organism>
<feature type="compositionally biased region" description="Basic and acidic residues" evidence="1">
    <location>
        <begin position="152"/>
        <end position="161"/>
    </location>
</feature>